<dbReference type="PROSITE" id="PS50887">
    <property type="entry name" value="GGDEF"/>
    <property type="match status" value="1"/>
</dbReference>
<organism evidence="4 5">
    <name type="scientific">Cognatishimia activa</name>
    <dbReference type="NCBI Taxonomy" id="1715691"/>
    <lineage>
        <taxon>Bacteria</taxon>
        <taxon>Pseudomonadati</taxon>
        <taxon>Pseudomonadota</taxon>
        <taxon>Alphaproteobacteria</taxon>
        <taxon>Rhodobacterales</taxon>
        <taxon>Paracoccaceae</taxon>
        <taxon>Cognatishimia</taxon>
    </lineage>
</organism>
<evidence type="ECO:0000259" key="3">
    <source>
        <dbReference type="PROSITE" id="PS50887"/>
    </source>
</evidence>
<evidence type="ECO:0000313" key="4">
    <source>
        <dbReference type="EMBL" id="QTN34761.1"/>
    </source>
</evidence>
<dbReference type="CDD" id="cd01948">
    <property type="entry name" value="EAL"/>
    <property type="match status" value="1"/>
</dbReference>
<dbReference type="InterPro" id="IPR035919">
    <property type="entry name" value="EAL_sf"/>
</dbReference>
<dbReference type="KEGG" id="cact:HZ995_09600"/>
<dbReference type="SMART" id="SM00052">
    <property type="entry name" value="EAL"/>
    <property type="match status" value="1"/>
</dbReference>
<dbReference type="InterPro" id="IPR001633">
    <property type="entry name" value="EAL_dom"/>
</dbReference>
<dbReference type="Pfam" id="PF00563">
    <property type="entry name" value="EAL"/>
    <property type="match status" value="1"/>
</dbReference>
<dbReference type="Proteomes" id="UP000665026">
    <property type="component" value="Chromosome"/>
</dbReference>
<reference evidence="4" key="1">
    <citation type="submission" date="2020-07" db="EMBL/GenBank/DDBJ databases">
        <title>Genome sequences of bacteria associated with the marine, planktonic diatom Thalassiosira profunda strain ECT2AJA-044.</title>
        <authorList>
            <person name="Gargas C.B."/>
            <person name="Roberts W.R."/>
            <person name="Alverson A.J."/>
        </authorList>
    </citation>
    <scope>NUCLEOTIDE SEQUENCE</scope>
    <source>
        <strain evidence="4">ECT2AJA-044</strain>
    </source>
</reference>
<dbReference type="InterPro" id="IPR050706">
    <property type="entry name" value="Cyclic-di-GMP_PDE-like"/>
</dbReference>
<feature type="domain" description="EAL" evidence="2">
    <location>
        <begin position="246"/>
        <end position="501"/>
    </location>
</feature>
<dbReference type="InterPro" id="IPR043128">
    <property type="entry name" value="Rev_trsase/Diguanyl_cyclase"/>
</dbReference>
<keyword evidence="1" id="KW-0812">Transmembrane</keyword>
<dbReference type="PANTHER" id="PTHR33121">
    <property type="entry name" value="CYCLIC DI-GMP PHOSPHODIESTERASE PDEF"/>
    <property type="match status" value="1"/>
</dbReference>
<accession>A0A975EP83</accession>
<gene>
    <name evidence="4" type="ORF">HZ995_09600</name>
</gene>
<dbReference type="InterPro" id="IPR029787">
    <property type="entry name" value="Nucleotide_cyclase"/>
</dbReference>
<dbReference type="SMART" id="SM00267">
    <property type="entry name" value="GGDEF"/>
    <property type="match status" value="1"/>
</dbReference>
<keyword evidence="1" id="KW-1133">Transmembrane helix</keyword>
<dbReference type="PANTHER" id="PTHR33121:SF70">
    <property type="entry name" value="SIGNALING PROTEIN YKOW"/>
    <property type="match status" value="1"/>
</dbReference>
<proteinExistence type="predicted"/>
<dbReference type="Gene3D" id="3.30.70.270">
    <property type="match status" value="1"/>
</dbReference>
<dbReference type="GO" id="GO:0071111">
    <property type="term" value="F:cyclic-guanylate-specific phosphodiesterase activity"/>
    <property type="evidence" value="ECO:0007669"/>
    <property type="project" value="InterPro"/>
</dbReference>
<feature type="transmembrane region" description="Helical" evidence="1">
    <location>
        <begin position="21"/>
        <end position="38"/>
    </location>
</feature>
<dbReference type="SUPFAM" id="SSF141868">
    <property type="entry name" value="EAL domain-like"/>
    <property type="match status" value="1"/>
</dbReference>
<dbReference type="Gene3D" id="3.20.20.450">
    <property type="entry name" value="EAL domain"/>
    <property type="match status" value="1"/>
</dbReference>
<dbReference type="RefSeq" id="WP_209355448.1">
    <property type="nucleotide sequence ID" value="NZ_CP060010.1"/>
</dbReference>
<dbReference type="SUPFAM" id="SSF55073">
    <property type="entry name" value="Nucleotide cyclase"/>
    <property type="match status" value="1"/>
</dbReference>
<keyword evidence="1" id="KW-0472">Membrane</keyword>
<dbReference type="EMBL" id="CP060010">
    <property type="protein sequence ID" value="QTN34761.1"/>
    <property type="molecule type" value="Genomic_DNA"/>
</dbReference>
<sequence length="515" mass="56300">MGQILKLNDLISSVQSLVAKIDARLLVFCIVPLSAIAYQLGGTLGFFMSGLLLPFAFLAFRQAQSVSVIAANGDGLTGLPTPAQLEALTDDWPEKLSLHHQKTACFIVQVDRLPDFLSRHGDTAGFQLQRSLADRLTHVLRDGDLITRIAEGSFKCMLHPVKHLDLEICIHMANRIKSALESPVLIDGNSTRVTVSVGFCISGQMQDHALSALEEGAAIALSAALRASNSSIRAFSPALLLKHQSRKKICEEARDALANNEVIAWFQPQVSTETGAITGFEALARWNHPQHGIMPPGDFLDTLAEFGQLEQLSEEMLRQSISALHDWDLKGHHVARVGINFSGDELHNPMLAERIGWELERHEIPARRIGIEVLESVIAGTPDGVVARNLRDLSKMGCLIDLDDFGTGHASISSVQRFSANRLKIDRSFVKEVDRNQDQQKLIAAIVTMAEQLGIETLAEGVETAGEHTMLAQLGCGHVQGYGIARPMPLKDTIPWMRAHAKKLSSLPSLDRKTG</sequence>
<protein>
    <submittedName>
        <fullName evidence="4">GGDEF domain-containing protein</fullName>
    </submittedName>
</protein>
<evidence type="ECO:0000313" key="5">
    <source>
        <dbReference type="Proteomes" id="UP000665026"/>
    </source>
</evidence>
<evidence type="ECO:0000259" key="2">
    <source>
        <dbReference type="PROSITE" id="PS50883"/>
    </source>
</evidence>
<dbReference type="Pfam" id="PF00990">
    <property type="entry name" value="GGDEF"/>
    <property type="match status" value="1"/>
</dbReference>
<name>A0A975EP83_9RHOB</name>
<dbReference type="PROSITE" id="PS50883">
    <property type="entry name" value="EAL"/>
    <property type="match status" value="1"/>
</dbReference>
<dbReference type="AlphaFoldDB" id="A0A975EP83"/>
<feature type="domain" description="GGDEF" evidence="3">
    <location>
        <begin position="101"/>
        <end position="237"/>
    </location>
</feature>
<dbReference type="InterPro" id="IPR000160">
    <property type="entry name" value="GGDEF_dom"/>
</dbReference>
<evidence type="ECO:0000256" key="1">
    <source>
        <dbReference type="SAM" id="Phobius"/>
    </source>
</evidence>